<proteinExistence type="predicted"/>
<dbReference type="Pfam" id="PF00149">
    <property type="entry name" value="Metallophos"/>
    <property type="match status" value="1"/>
</dbReference>
<dbReference type="SUPFAM" id="SSF56300">
    <property type="entry name" value="Metallo-dependent phosphatases"/>
    <property type="match status" value="1"/>
</dbReference>
<evidence type="ECO:0000313" key="2">
    <source>
        <dbReference type="EMBL" id="MCP9292952.1"/>
    </source>
</evidence>
<comment type="caution">
    <text evidence="2">The sequence shown here is derived from an EMBL/GenBank/DDBJ whole genome shotgun (WGS) entry which is preliminary data.</text>
</comment>
<organism evidence="2 3">
    <name type="scientific">Gracilimonas sediminicola</name>
    <dbReference type="NCBI Taxonomy" id="2952158"/>
    <lineage>
        <taxon>Bacteria</taxon>
        <taxon>Pseudomonadati</taxon>
        <taxon>Balneolota</taxon>
        <taxon>Balneolia</taxon>
        <taxon>Balneolales</taxon>
        <taxon>Balneolaceae</taxon>
        <taxon>Gracilimonas</taxon>
    </lineage>
</organism>
<dbReference type="EMBL" id="JANDBC010000003">
    <property type="protein sequence ID" value="MCP9292952.1"/>
    <property type="molecule type" value="Genomic_DNA"/>
</dbReference>
<dbReference type="AlphaFoldDB" id="A0A9X2L5Z9"/>
<dbReference type="InterPro" id="IPR006186">
    <property type="entry name" value="Ser/Thr-sp_prot-phosphatase"/>
</dbReference>
<dbReference type="InterPro" id="IPR029052">
    <property type="entry name" value="Metallo-depent_PP-like"/>
</dbReference>
<sequence length="225" mass="25977">MASHPEIIAIGDIHGCAESNEALLNTLDDTYNNKPTYVFLGDYTDRGPDSRRVVEQLIEFDQNHECVFLTGNHDQMLLDAYEKGEWNLWLSNGGNTTLSNYDSSPGDFDLPEEHYEFFKNTVLYWETEDYFFVHGGISPDLTIQENLESKYERDQFIWQRDHVYARKNVWEKTVVFGHTPVKEPIVEPNMLGIDTGCVYKERGYGVLTAVALPETKFIQQESLDF</sequence>
<dbReference type="CDD" id="cd00144">
    <property type="entry name" value="MPP_PPP_family"/>
    <property type="match status" value="1"/>
</dbReference>
<evidence type="ECO:0000313" key="3">
    <source>
        <dbReference type="Proteomes" id="UP001139125"/>
    </source>
</evidence>
<dbReference type="PANTHER" id="PTHR42850:SF4">
    <property type="entry name" value="ZINC-DEPENDENT ENDOPOLYPHOSPHATASE"/>
    <property type="match status" value="1"/>
</dbReference>
<keyword evidence="3" id="KW-1185">Reference proteome</keyword>
<dbReference type="RefSeq" id="WP_255135852.1">
    <property type="nucleotide sequence ID" value="NZ_JANDBC010000003.1"/>
</dbReference>
<accession>A0A9X2L5Z9</accession>
<dbReference type="GO" id="GO:0008803">
    <property type="term" value="F:bis(5'-nucleosyl)-tetraphosphatase (symmetrical) activity"/>
    <property type="evidence" value="ECO:0007669"/>
    <property type="project" value="TreeGrafter"/>
</dbReference>
<feature type="domain" description="Calcineurin-like phosphoesterase" evidence="1">
    <location>
        <begin position="7"/>
        <end position="182"/>
    </location>
</feature>
<name>A0A9X2L5Z9_9BACT</name>
<dbReference type="GO" id="GO:0110154">
    <property type="term" value="P:RNA decapping"/>
    <property type="evidence" value="ECO:0007669"/>
    <property type="project" value="TreeGrafter"/>
</dbReference>
<reference evidence="2" key="1">
    <citation type="submission" date="2022-06" db="EMBL/GenBank/DDBJ databases">
        <title>Gracilimonas sp. CAU 1638 isolated from sea sediment.</title>
        <authorList>
            <person name="Kim W."/>
        </authorList>
    </citation>
    <scope>NUCLEOTIDE SEQUENCE</scope>
    <source>
        <strain evidence="2">CAU 1638</strain>
    </source>
</reference>
<dbReference type="InterPro" id="IPR050126">
    <property type="entry name" value="Ap4A_hydrolase"/>
</dbReference>
<evidence type="ECO:0000259" key="1">
    <source>
        <dbReference type="Pfam" id="PF00149"/>
    </source>
</evidence>
<dbReference type="PANTHER" id="PTHR42850">
    <property type="entry name" value="METALLOPHOSPHOESTERASE"/>
    <property type="match status" value="1"/>
</dbReference>
<dbReference type="GO" id="GO:0005737">
    <property type="term" value="C:cytoplasm"/>
    <property type="evidence" value="ECO:0007669"/>
    <property type="project" value="TreeGrafter"/>
</dbReference>
<gene>
    <name evidence="2" type="ORF">NM125_15280</name>
</gene>
<dbReference type="InterPro" id="IPR004843">
    <property type="entry name" value="Calcineurin-like_PHP"/>
</dbReference>
<protein>
    <submittedName>
        <fullName evidence="2">Serine/threonine protein phosphatase</fullName>
    </submittedName>
</protein>
<dbReference type="PRINTS" id="PR00114">
    <property type="entry name" value="STPHPHTASE"/>
</dbReference>
<dbReference type="Proteomes" id="UP001139125">
    <property type="component" value="Unassembled WGS sequence"/>
</dbReference>
<dbReference type="GO" id="GO:0016791">
    <property type="term" value="F:phosphatase activity"/>
    <property type="evidence" value="ECO:0007669"/>
    <property type="project" value="TreeGrafter"/>
</dbReference>
<dbReference type="Gene3D" id="3.60.21.10">
    <property type="match status" value="1"/>
</dbReference>